<dbReference type="PANTHER" id="PTHR40459:SF1">
    <property type="entry name" value="CONSERVED HYPOTHETICAL ALANINE AND LEUCINE RICH PROTEIN"/>
    <property type="match status" value="1"/>
</dbReference>
<reference evidence="4" key="1">
    <citation type="journal article" date="2019" name="Int. J. Syst. Evol. Microbiol.">
        <title>The Global Catalogue of Microorganisms (GCM) 10K type strain sequencing project: providing services to taxonomists for standard genome sequencing and annotation.</title>
        <authorList>
            <consortium name="The Broad Institute Genomics Platform"/>
            <consortium name="The Broad Institute Genome Sequencing Center for Infectious Disease"/>
            <person name="Wu L."/>
            <person name="Ma J."/>
        </authorList>
    </citation>
    <scope>NUCLEOTIDE SEQUENCE [LARGE SCALE GENOMIC DNA]</scope>
    <source>
        <strain evidence="4">CGMCC 1.15407</strain>
    </source>
</reference>
<dbReference type="InterPro" id="IPR037108">
    <property type="entry name" value="TM1727-like_C_sf"/>
</dbReference>
<sequence>MGKFKIAVIGTGNVAWHLAPALENAGHTVTEIYSRDYHRAEKIINQLYTAEAKTDLDFSESEAQLYIIAVTDAAISQIADAIILPENSILVHTSGSMPLDVLNYSSASYTGIFYPLQSFSKSRQMDIDEVPFLLESDDQATLQVLRKLAKSLSPHCYVVKSKDRKALHIAAVFASNFTNHMIRIAEEVMRRQGLDFEMLQPLIIEQISKTLEMGAKAAQTGPAVRGDLNVLDMHHQFLNYNDQIAEIYKIVSQDIIDAN</sequence>
<dbReference type="InterPro" id="IPR028939">
    <property type="entry name" value="P5C_Rdtase_cat_N"/>
</dbReference>
<name>A0ABQ1V2E1_9BACT</name>
<dbReference type="InterPro" id="IPR008927">
    <property type="entry name" value="6-PGluconate_DH-like_C_sf"/>
</dbReference>
<dbReference type="Gene3D" id="3.40.50.720">
    <property type="entry name" value="NAD(P)-binding Rossmann-like Domain"/>
    <property type="match status" value="1"/>
</dbReference>
<dbReference type="InterPro" id="IPR018931">
    <property type="entry name" value="DUF2520"/>
</dbReference>
<dbReference type="Proteomes" id="UP000647339">
    <property type="component" value="Unassembled WGS sequence"/>
</dbReference>
<dbReference type="EMBL" id="BMIU01000011">
    <property type="protein sequence ID" value="GGF35101.1"/>
    <property type="molecule type" value="Genomic_DNA"/>
</dbReference>
<dbReference type="RefSeq" id="WP_137401313.1">
    <property type="nucleotide sequence ID" value="NZ_BMIU01000011.1"/>
</dbReference>
<dbReference type="Pfam" id="PF03807">
    <property type="entry name" value="F420_oxidored"/>
    <property type="match status" value="1"/>
</dbReference>
<evidence type="ECO:0000259" key="1">
    <source>
        <dbReference type="Pfam" id="PF03807"/>
    </source>
</evidence>
<feature type="domain" description="Pyrroline-5-carboxylate reductase catalytic N-terminal" evidence="1">
    <location>
        <begin position="5"/>
        <end position="91"/>
    </location>
</feature>
<dbReference type="SUPFAM" id="SSF51735">
    <property type="entry name" value="NAD(P)-binding Rossmann-fold domains"/>
    <property type="match status" value="1"/>
</dbReference>
<dbReference type="Pfam" id="PF10728">
    <property type="entry name" value="DUF2520"/>
    <property type="match status" value="1"/>
</dbReference>
<dbReference type="Gene3D" id="1.10.1040.20">
    <property type="entry name" value="ProC-like, C-terminal domain"/>
    <property type="match status" value="1"/>
</dbReference>
<keyword evidence="4" id="KW-1185">Reference proteome</keyword>
<evidence type="ECO:0000259" key="2">
    <source>
        <dbReference type="Pfam" id="PF10728"/>
    </source>
</evidence>
<organism evidence="3 4">
    <name type="scientific">Echinicola rosea</name>
    <dbReference type="NCBI Taxonomy" id="1807691"/>
    <lineage>
        <taxon>Bacteria</taxon>
        <taxon>Pseudomonadati</taxon>
        <taxon>Bacteroidota</taxon>
        <taxon>Cytophagia</taxon>
        <taxon>Cytophagales</taxon>
        <taxon>Cyclobacteriaceae</taxon>
        <taxon>Echinicola</taxon>
    </lineage>
</organism>
<gene>
    <name evidence="3" type="ORF">GCM10011339_24260</name>
</gene>
<accession>A0ABQ1V2E1</accession>
<dbReference type="InterPro" id="IPR036291">
    <property type="entry name" value="NAD(P)-bd_dom_sf"/>
</dbReference>
<proteinExistence type="predicted"/>
<feature type="domain" description="DUF2520" evidence="2">
    <location>
        <begin position="130"/>
        <end position="254"/>
    </location>
</feature>
<comment type="caution">
    <text evidence="3">The sequence shown here is derived from an EMBL/GenBank/DDBJ whole genome shotgun (WGS) entry which is preliminary data.</text>
</comment>
<dbReference type="PANTHER" id="PTHR40459">
    <property type="entry name" value="CONSERVED HYPOTHETICAL ALANINE AND LEUCINE RICH PROTEIN"/>
    <property type="match status" value="1"/>
</dbReference>
<evidence type="ECO:0000313" key="3">
    <source>
        <dbReference type="EMBL" id="GGF35101.1"/>
    </source>
</evidence>
<evidence type="ECO:0000313" key="4">
    <source>
        <dbReference type="Proteomes" id="UP000647339"/>
    </source>
</evidence>
<evidence type="ECO:0008006" key="5">
    <source>
        <dbReference type="Google" id="ProtNLM"/>
    </source>
</evidence>
<dbReference type="SUPFAM" id="SSF48179">
    <property type="entry name" value="6-phosphogluconate dehydrogenase C-terminal domain-like"/>
    <property type="match status" value="1"/>
</dbReference>
<protein>
    <recommendedName>
        <fullName evidence="5">DUF2520 domain-containing protein</fullName>
    </recommendedName>
</protein>